<feature type="compositionally biased region" description="Basic and acidic residues" evidence="1">
    <location>
        <begin position="104"/>
        <end position="118"/>
    </location>
</feature>
<sequence length="201" mass="21685">MATSAAAPCGTAPSAVSRTIRSAGRFATSCRRSAVSRSTVLRASGFPCRDFRGPRAPDHAARSARPPRHLQPAQARARRRGERRGARHGAWRGEAATRGVLHRGRGERGKRRVDERGARGGGARGVRSAVRPVRRRQAVVAARGRLDGLLLPGRARGVAQQVEYTNCPRTPYPGYMPEVPWVRAPAHIGRGTQLPARCALA</sequence>
<gene>
    <name evidence="2" type="ORF">PsYK624_166270</name>
</gene>
<dbReference type="Proteomes" id="UP000703269">
    <property type="component" value="Unassembled WGS sequence"/>
</dbReference>
<feature type="compositionally biased region" description="Basic residues" evidence="1">
    <location>
        <begin position="76"/>
        <end position="90"/>
    </location>
</feature>
<organism evidence="2 3">
    <name type="scientific">Phanerochaete sordida</name>
    <dbReference type="NCBI Taxonomy" id="48140"/>
    <lineage>
        <taxon>Eukaryota</taxon>
        <taxon>Fungi</taxon>
        <taxon>Dikarya</taxon>
        <taxon>Basidiomycota</taxon>
        <taxon>Agaricomycotina</taxon>
        <taxon>Agaricomycetes</taxon>
        <taxon>Polyporales</taxon>
        <taxon>Phanerochaetaceae</taxon>
        <taxon>Phanerochaete</taxon>
    </lineage>
</organism>
<evidence type="ECO:0000313" key="3">
    <source>
        <dbReference type="Proteomes" id="UP000703269"/>
    </source>
</evidence>
<dbReference type="EMBL" id="BPQB01000147">
    <property type="protein sequence ID" value="GJF00342.1"/>
    <property type="molecule type" value="Genomic_DNA"/>
</dbReference>
<keyword evidence="3" id="KW-1185">Reference proteome</keyword>
<dbReference type="AlphaFoldDB" id="A0A9P3GSF5"/>
<protein>
    <submittedName>
        <fullName evidence="2">Uncharacterized protein</fullName>
    </submittedName>
</protein>
<evidence type="ECO:0000256" key="1">
    <source>
        <dbReference type="SAM" id="MobiDB-lite"/>
    </source>
</evidence>
<accession>A0A9P3GSF5</accession>
<reference evidence="2 3" key="1">
    <citation type="submission" date="2021-08" db="EMBL/GenBank/DDBJ databases">
        <title>Draft Genome Sequence of Phanerochaete sordida strain YK-624.</title>
        <authorList>
            <person name="Mori T."/>
            <person name="Dohra H."/>
            <person name="Suzuki T."/>
            <person name="Kawagishi H."/>
            <person name="Hirai H."/>
        </authorList>
    </citation>
    <scope>NUCLEOTIDE SEQUENCE [LARGE SCALE GENOMIC DNA]</scope>
    <source>
        <strain evidence="2 3">YK-624</strain>
    </source>
</reference>
<name>A0A9P3GSF5_9APHY</name>
<evidence type="ECO:0000313" key="2">
    <source>
        <dbReference type="EMBL" id="GJF00342.1"/>
    </source>
</evidence>
<proteinExistence type="predicted"/>
<comment type="caution">
    <text evidence="2">The sequence shown here is derived from an EMBL/GenBank/DDBJ whole genome shotgun (WGS) entry which is preliminary data.</text>
</comment>
<feature type="region of interest" description="Disordered" evidence="1">
    <location>
        <begin position="45"/>
        <end position="130"/>
    </location>
</feature>
<feature type="compositionally biased region" description="Basic and acidic residues" evidence="1">
    <location>
        <begin position="49"/>
        <end position="61"/>
    </location>
</feature>